<sequence length="606" mass="67681">MDGHAISTTKVLDSIVIPAKGIRTGCPDAPSDGFVSHAGSSPPYGLLSETVVMGRGPWLVVVIACKTRFTLVNDPDNHIRIAMLVIRMYCGADALMEAVRMSMLCKRRLLFLEKATSSIRAVDAHEKSTDKLSIKEFRDRFCIPNGVIVEFLNEGEDVFSTEKAGGRAIIFSKEQFNTELRFPLPALFKEFLHFSKIPPAFIHPNIVRVLMGCSIINMLFNLDLTLLEVLFVYSLKKGKNDIFSMSAHLPSLQLVTELPDSTKGGAKGHVVVRGAWAGLLERPGRPFSPNYSIVLPGLERRGHIVDWVEKASFVCLNKLFEIDAKERQYKTLLSARNLMAIVRESQDYIVNILPRKLPKEVVPGEHYTVKDLPVYQEFKEADAENAEHSWMIGRREKTKEPFGRLPDRNAAQPLLQESSSEKKEAGEEWKGSEGAHSPKGICSSTYYSCGGGNNRGASESCPSLHLKWPRTRRGAEPFGHDAHPEEGEVEMATETQAIPVVVPTENAPDETHPEKIPFSYAELEDKLKQIPPGLTTVMPSAKMFEMVETLVSGLRGMAQQHDLFTDLLRTTDYMRAFATRRKDSEDQLRLRLEEAEASLSTAREDN</sequence>
<protein>
    <submittedName>
        <fullName evidence="2">Uncharacterized protein</fullName>
    </submittedName>
</protein>
<evidence type="ECO:0000313" key="3">
    <source>
        <dbReference type="Proteomes" id="UP000288805"/>
    </source>
</evidence>
<name>A0A438E507_VITVI</name>
<gene>
    <name evidence="2" type="ORF">CK203_079962</name>
</gene>
<evidence type="ECO:0000313" key="2">
    <source>
        <dbReference type="EMBL" id="RVW42763.1"/>
    </source>
</evidence>
<feature type="compositionally biased region" description="Basic and acidic residues" evidence="1">
    <location>
        <begin position="419"/>
        <end position="433"/>
    </location>
</feature>
<proteinExistence type="predicted"/>
<reference evidence="2 3" key="1">
    <citation type="journal article" date="2018" name="PLoS Genet.">
        <title>Population sequencing reveals clonal diversity and ancestral inbreeding in the grapevine cultivar Chardonnay.</title>
        <authorList>
            <person name="Roach M.J."/>
            <person name="Johnson D.L."/>
            <person name="Bohlmann J."/>
            <person name="van Vuuren H.J."/>
            <person name="Jones S.J."/>
            <person name="Pretorius I.S."/>
            <person name="Schmidt S.A."/>
            <person name="Borneman A.R."/>
        </authorList>
    </citation>
    <scope>NUCLEOTIDE SEQUENCE [LARGE SCALE GENOMIC DNA]</scope>
    <source>
        <strain evidence="3">cv. Chardonnay</strain>
        <tissue evidence="2">Leaf</tissue>
    </source>
</reference>
<dbReference type="EMBL" id="QGNW01001393">
    <property type="protein sequence ID" value="RVW42763.1"/>
    <property type="molecule type" value="Genomic_DNA"/>
</dbReference>
<accession>A0A438E507</accession>
<feature type="compositionally biased region" description="Basic and acidic residues" evidence="1">
    <location>
        <begin position="397"/>
        <end position="407"/>
    </location>
</feature>
<dbReference type="Proteomes" id="UP000288805">
    <property type="component" value="Unassembled WGS sequence"/>
</dbReference>
<dbReference type="AlphaFoldDB" id="A0A438E507"/>
<organism evidence="2 3">
    <name type="scientific">Vitis vinifera</name>
    <name type="common">Grape</name>
    <dbReference type="NCBI Taxonomy" id="29760"/>
    <lineage>
        <taxon>Eukaryota</taxon>
        <taxon>Viridiplantae</taxon>
        <taxon>Streptophyta</taxon>
        <taxon>Embryophyta</taxon>
        <taxon>Tracheophyta</taxon>
        <taxon>Spermatophyta</taxon>
        <taxon>Magnoliopsida</taxon>
        <taxon>eudicotyledons</taxon>
        <taxon>Gunneridae</taxon>
        <taxon>Pentapetalae</taxon>
        <taxon>rosids</taxon>
        <taxon>Vitales</taxon>
        <taxon>Vitaceae</taxon>
        <taxon>Viteae</taxon>
        <taxon>Vitis</taxon>
    </lineage>
</organism>
<feature type="region of interest" description="Disordered" evidence="1">
    <location>
        <begin position="397"/>
        <end position="437"/>
    </location>
</feature>
<comment type="caution">
    <text evidence="2">The sequence shown here is derived from an EMBL/GenBank/DDBJ whole genome shotgun (WGS) entry which is preliminary data.</text>
</comment>
<evidence type="ECO:0000256" key="1">
    <source>
        <dbReference type="SAM" id="MobiDB-lite"/>
    </source>
</evidence>